<evidence type="ECO:0000313" key="1">
    <source>
        <dbReference type="EMBL" id="SMY25691.1"/>
    </source>
</evidence>
<gene>
    <name evidence="1" type="ORF">ZT1A5_G7133</name>
</gene>
<evidence type="ECO:0000313" key="2">
    <source>
        <dbReference type="Proteomes" id="UP000215453"/>
    </source>
</evidence>
<dbReference type="EMBL" id="LT882681">
    <property type="protein sequence ID" value="SMY25691.1"/>
    <property type="molecule type" value="Genomic_DNA"/>
</dbReference>
<organism evidence="1 2">
    <name type="scientific">Zymoseptoria tritici ST99CH_1A5</name>
    <dbReference type="NCBI Taxonomy" id="1276529"/>
    <lineage>
        <taxon>Eukaryota</taxon>
        <taxon>Fungi</taxon>
        <taxon>Dikarya</taxon>
        <taxon>Ascomycota</taxon>
        <taxon>Pezizomycotina</taxon>
        <taxon>Dothideomycetes</taxon>
        <taxon>Dothideomycetidae</taxon>
        <taxon>Mycosphaerellales</taxon>
        <taxon>Mycosphaerellaceae</taxon>
        <taxon>Zymoseptoria</taxon>
    </lineage>
</organism>
<sequence>MSQGTTDRLESVKEKLIAGVNAVNVTDIGREEDSDRAIKLYVGKHADTNEDVQVAIRHAGGINLTITYIPELTGGLDGNKPYVVTLGKDIDMKVKYARRSTYMLSPRFLVQPPQRVSEKHAWQRSRFGYQRRRDCAFP</sequence>
<dbReference type="AlphaFoldDB" id="A0A1Y6LSQ8"/>
<reference evidence="1 2" key="1">
    <citation type="submission" date="2016-10" db="EMBL/GenBank/DDBJ databases">
        <authorList>
            <person name="Varghese N."/>
        </authorList>
    </citation>
    <scope>NUCLEOTIDE SEQUENCE [LARGE SCALE GENOMIC DNA]</scope>
</reference>
<protein>
    <submittedName>
        <fullName evidence="1">Uncharacterized protein</fullName>
    </submittedName>
</protein>
<dbReference type="Proteomes" id="UP000215453">
    <property type="component" value="Chromosome 6"/>
</dbReference>
<proteinExistence type="predicted"/>
<name>A0A1Y6LSQ8_ZYMTR</name>
<accession>A0A1Y6LSQ8</accession>